<dbReference type="Gene3D" id="3.40.50.300">
    <property type="entry name" value="P-loop containing nucleotide triphosphate hydrolases"/>
    <property type="match status" value="2"/>
</dbReference>
<reference evidence="6 7" key="1">
    <citation type="submission" date="2021-03" db="EMBL/GenBank/DDBJ databases">
        <authorList>
            <person name="So Y."/>
        </authorList>
    </citation>
    <scope>NUCLEOTIDE SEQUENCE [LARGE SCALE GENOMIC DNA]</scope>
    <source>
        <strain evidence="6 7">SSH11</strain>
    </source>
</reference>
<dbReference type="EMBL" id="JAGIZB010000006">
    <property type="protein sequence ID" value="MBP0444631.1"/>
    <property type="molecule type" value="Genomic_DNA"/>
</dbReference>
<gene>
    <name evidence="6" type="ORF">J8J14_07530</name>
</gene>
<dbReference type="InterPro" id="IPR032319">
    <property type="entry name" value="CLP1_P"/>
</dbReference>
<evidence type="ECO:0000313" key="7">
    <source>
        <dbReference type="Proteomes" id="UP000681594"/>
    </source>
</evidence>
<feature type="domain" description="Clp1 P-loop" evidence="5">
    <location>
        <begin position="115"/>
        <end position="200"/>
    </location>
</feature>
<evidence type="ECO:0000256" key="2">
    <source>
        <dbReference type="ARBA" id="ARBA00022741"/>
    </source>
</evidence>
<sequence length="280" mass="28529">MPQDVLPLEVPPDWDDALGRIAQGAFRRVMVLGPADAGKSSFCGLLLERAAAPGLALLDLDPGQKQVGPPGCVTLGRPAPGGGLALAGLAYLDALEPLAGWERLMRGGARLADGAGAGLLAINTCGLLRGPGRRLKRAVISALRPDLLVAIGDDRAMDAVLADHAALPAVRLARPGLARRKGEGERRALRRAAFQAYFEGAPAWTLPLQGLWTEGGAHPPAGRLVALADGGGADLALGLSGGLDGAGGLVLRAPRPGGVVAGLRWGGLGLDAAWSAHRES</sequence>
<keyword evidence="2" id="KW-0547">Nucleotide-binding</keyword>
<feature type="domain" description="Clp1 P-loop" evidence="5">
    <location>
        <begin position="33"/>
        <end position="76"/>
    </location>
</feature>
<dbReference type="RefSeq" id="WP_209378864.1">
    <property type="nucleotide sequence ID" value="NZ_JAGIZB010000006.1"/>
</dbReference>
<evidence type="ECO:0000313" key="6">
    <source>
        <dbReference type="EMBL" id="MBP0444631.1"/>
    </source>
</evidence>
<accession>A0ABS4ACD7</accession>
<dbReference type="InterPro" id="IPR045116">
    <property type="entry name" value="Clp1/Grc3"/>
</dbReference>
<comment type="caution">
    <text evidence="6">The sequence shown here is derived from an EMBL/GenBank/DDBJ whole genome shotgun (WGS) entry which is preliminary data.</text>
</comment>
<keyword evidence="7" id="KW-1185">Reference proteome</keyword>
<name>A0ABS4ACD7_9PROT</name>
<organism evidence="6 7">
    <name type="scientific">Pararoseomonas baculiformis</name>
    <dbReference type="NCBI Taxonomy" id="2820812"/>
    <lineage>
        <taxon>Bacteria</taxon>
        <taxon>Pseudomonadati</taxon>
        <taxon>Pseudomonadota</taxon>
        <taxon>Alphaproteobacteria</taxon>
        <taxon>Acetobacterales</taxon>
        <taxon>Acetobacteraceae</taxon>
        <taxon>Pararoseomonas</taxon>
    </lineage>
</organism>
<keyword evidence="3" id="KW-0418">Kinase</keyword>
<keyword evidence="1" id="KW-0808">Transferase</keyword>
<keyword evidence="4" id="KW-0067">ATP-binding</keyword>
<dbReference type="PANTHER" id="PTHR12755:SF3">
    <property type="entry name" value="POLYNUCLEOTIDE 5'-HYDROXYL-KINASE NOL9"/>
    <property type="match status" value="1"/>
</dbReference>
<dbReference type="Pfam" id="PF16575">
    <property type="entry name" value="CLP1_P"/>
    <property type="match status" value="2"/>
</dbReference>
<protein>
    <recommendedName>
        <fullName evidence="5">Clp1 P-loop domain-containing protein</fullName>
    </recommendedName>
</protein>
<evidence type="ECO:0000259" key="5">
    <source>
        <dbReference type="Pfam" id="PF16575"/>
    </source>
</evidence>
<dbReference type="PANTHER" id="PTHR12755">
    <property type="entry name" value="CLEAVAGE/POLYADENYLATION FACTOR IA SUBUNIT CLP1P"/>
    <property type="match status" value="1"/>
</dbReference>
<evidence type="ECO:0000256" key="3">
    <source>
        <dbReference type="ARBA" id="ARBA00022777"/>
    </source>
</evidence>
<dbReference type="InterPro" id="IPR027417">
    <property type="entry name" value="P-loop_NTPase"/>
</dbReference>
<evidence type="ECO:0000256" key="1">
    <source>
        <dbReference type="ARBA" id="ARBA00022679"/>
    </source>
</evidence>
<dbReference type="Proteomes" id="UP000681594">
    <property type="component" value="Unassembled WGS sequence"/>
</dbReference>
<evidence type="ECO:0000256" key="4">
    <source>
        <dbReference type="ARBA" id="ARBA00022840"/>
    </source>
</evidence>
<proteinExistence type="predicted"/>